<gene>
    <name evidence="4" type="primary">nodU</name>
    <name evidence="4" type="ORF">Ate02nite_84810</name>
</gene>
<feature type="domain" description="Carbamoyltransferase" evidence="2">
    <location>
        <begin position="315"/>
        <end position="357"/>
    </location>
</feature>
<comment type="caution">
    <text evidence="4">The sequence shown here is derived from an EMBL/GenBank/DDBJ whole genome shotgun (WGS) entry which is preliminary data.</text>
</comment>
<evidence type="ECO:0000313" key="4">
    <source>
        <dbReference type="EMBL" id="GIF25751.1"/>
    </source>
</evidence>
<dbReference type="AlphaFoldDB" id="A0A919NXH7"/>
<dbReference type="Gene3D" id="3.90.870.20">
    <property type="entry name" value="Carbamoyltransferase, C-terminal domain"/>
    <property type="match status" value="1"/>
</dbReference>
<dbReference type="Pfam" id="PF02543">
    <property type="entry name" value="Carbam_trans_N"/>
    <property type="match status" value="1"/>
</dbReference>
<keyword evidence="5" id="KW-1185">Reference proteome</keyword>
<proteinExistence type="inferred from homology"/>
<reference evidence="4" key="1">
    <citation type="submission" date="2021-01" db="EMBL/GenBank/DDBJ databases">
        <title>Whole genome shotgun sequence of Actinoplanes tereljensis NBRC 105297.</title>
        <authorList>
            <person name="Komaki H."/>
            <person name="Tamura T."/>
        </authorList>
    </citation>
    <scope>NUCLEOTIDE SEQUENCE</scope>
    <source>
        <strain evidence="4">NBRC 105297</strain>
    </source>
</reference>
<evidence type="ECO:0000313" key="5">
    <source>
        <dbReference type="Proteomes" id="UP000623608"/>
    </source>
</evidence>
<protein>
    <submittedName>
        <fullName evidence="4">Nodulation protein U</fullName>
    </submittedName>
</protein>
<dbReference type="EMBL" id="BOMY01000053">
    <property type="protein sequence ID" value="GIF25751.1"/>
    <property type="molecule type" value="Genomic_DNA"/>
</dbReference>
<organism evidence="4 5">
    <name type="scientific">Paractinoplanes tereljensis</name>
    <dbReference type="NCBI Taxonomy" id="571912"/>
    <lineage>
        <taxon>Bacteria</taxon>
        <taxon>Bacillati</taxon>
        <taxon>Actinomycetota</taxon>
        <taxon>Actinomycetes</taxon>
        <taxon>Micromonosporales</taxon>
        <taxon>Micromonosporaceae</taxon>
        <taxon>Paractinoplanes</taxon>
    </lineage>
</organism>
<dbReference type="PANTHER" id="PTHR34847:SF1">
    <property type="entry name" value="NODULATION PROTEIN U"/>
    <property type="match status" value="1"/>
</dbReference>
<dbReference type="InterPro" id="IPR031730">
    <property type="entry name" value="Carbam_trans_C"/>
</dbReference>
<evidence type="ECO:0000259" key="2">
    <source>
        <dbReference type="Pfam" id="PF02543"/>
    </source>
</evidence>
<dbReference type="PANTHER" id="PTHR34847">
    <property type="entry name" value="NODULATION PROTEIN U"/>
    <property type="match status" value="1"/>
</dbReference>
<dbReference type="Gene3D" id="3.30.420.40">
    <property type="match status" value="1"/>
</dbReference>
<dbReference type="Pfam" id="PF16861">
    <property type="entry name" value="Carbam_trans_C"/>
    <property type="match status" value="1"/>
</dbReference>
<name>A0A919NXH7_9ACTN</name>
<dbReference type="InterPro" id="IPR038152">
    <property type="entry name" value="Carbam_trans_C_sf"/>
</dbReference>
<dbReference type="InterPro" id="IPR051338">
    <property type="entry name" value="NodU/CmcH_Carbamoyltrnsfr"/>
</dbReference>
<evidence type="ECO:0000256" key="1">
    <source>
        <dbReference type="ARBA" id="ARBA00006129"/>
    </source>
</evidence>
<comment type="similarity">
    <text evidence="1">Belongs to the NodU/CmcH family.</text>
</comment>
<dbReference type="Proteomes" id="UP000623608">
    <property type="component" value="Unassembled WGS sequence"/>
</dbReference>
<feature type="domain" description="Carbamoyltransferase C-terminal" evidence="3">
    <location>
        <begin position="399"/>
        <end position="561"/>
    </location>
</feature>
<sequence length="567" mass="62056">MTPAALRFVFGVAQVERSGGSRIDRHCPPSGLWVICSLPIVVRAGSDVRILSFKPGHDGSVALLDGGKLIFALEAEKDSFPRYAEVTPSVVLDAMSLCDEIPDAVCLSGWVKGFHSVERSLNAGYFGWDESTVEVGSTTIFGRPVAMFSSTHERSHLMSAYGLSPFAQGTPCYALVWEGNIGSFYEMTADGRIVRLAQVLEDPGNKYQFAFALADPAVPEGPPAFRFENAGKMMALTAFADGADASDEERRLIDFILSQESILLGTPKSSVRWSPFHNAGVETQSFKNLAAHLSDAIFDRFAATARQLLTEGYPLLVSGGCGLNCSWNSRWQETGLFADVFVPPCTNDTGSAIGTAVDAQRHFTGDAKITWSVYAGAEFVIDTAVEDYRSRPLDLDEVAGLLADGLVLGWVQGRYEMGPRALGNRSLLAAPFDAAMRDRLNKIKGREGYRPIAPVCREEEMSTHFAGRSDSPYMLHFQEVRTPRLAAVTHVDGSARVQSVRRDQNAVLHDLLSAFHRRTGIGVLCNTSLNFRGRGFINRMSDLAEYAQDRDLDGFVVEDRLYLIRPA</sequence>
<dbReference type="InterPro" id="IPR003696">
    <property type="entry name" value="Carbtransf_dom"/>
</dbReference>
<accession>A0A919NXH7</accession>
<dbReference type="GO" id="GO:0003824">
    <property type="term" value="F:catalytic activity"/>
    <property type="evidence" value="ECO:0007669"/>
    <property type="project" value="InterPro"/>
</dbReference>
<evidence type="ECO:0000259" key="3">
    <source>
        <dbReference type="Pfam" id="PF16861"/>
    </source>
</evidence>